<comment type="caution">
    <text evidence="1">The sequence shown here is derived from an EMBL/GenBank/DDBJ whole genome shotgun (WGS) entry which is preliminary data.</text>
</comment>
<dbReference type="PANTHER" id="PTHR14187">
    <property type="entry name" value="ALPHA KINASE/ELONGATION FACTOR 2 KINASE"/>
    <property type="match status" value="1"/>
</dbReference>
<organism evidence="1 2">
    <name type="scientific">Penicillium desertorum</name>
    <dbReference type="NCBI Taxonomy" id="1303715"/>
    <lineage>
        <taxon>Eukaryota</taxon>
        <taxon>Fungi</taxon>
        <taxon>Dikarya</taxon>
        <taxon>Ascomycota</taxon>
        <taxon>Pezizomycotina</taxon>
        <taxon>Eurotiomycetes</taxon>
        <taxon>Eurotiomycetidae</taxon>
        <taxon>Eurotiales</taxon>
        <taxon>Aspergillaceae</taxon>
        <taxon>Penicillium</taxon>
    </lineage>
</organism>
<keyword evidence="2" id="KW-1185">Reference proteome</keyword>
<proteinExistence type="predicted"/>
<evidence type="ECO:0000313" key="1">
    <source>
        <dbReference type="EMBL" id="KAJ5465386.1"/>
    </source>
</evidence>
<evidence type="ECO:0000313" key="2">
    <source>
        <dbReference type="Proteomes" id="UP001147760"/>
    </source>
</evidence>
<name>A0A9X0BI41_9EURO</name>
<reference evidence="1" key="2">
    <citation type="journal article" date="2023" name="IMA Fungus">
        <title>Comparative genomic study of the Penicillium genus elucidates a diverse pangenome and 15 lateral gene transfer events.</title>
        <authorList>
            <person name="Petersen C."/>
            <person name="Sorensen T."/>
            <person name="Nielsen M.R."/>
            <person name="Sondergaard T.E."/>
            <person name="Sorensen J.L."/>
            <person name="Fitzpatrick D.A."/>
            <person name="Frisvad J.C."/>
            <person name="Nielsen K.L."/>
        </authorList>
    </citation>
    <scope>NUCLEOTIDE SEQUENCE</scope>
    <source>
        <strain evidence="1">IBT 17660</strain>
    </source>
</reference>
<accession>A0A9X0BI41</accession>
<protein>
    <submittedName>
        <fullName evidence="1">Uncharacterized protein</fullName>
    </submittedName>
</protein>
<dbReference type="Proteomes" id="UP001147760">
    <property type="component" value="Unassembled WGS sequence"/>
</dbReference>
<dbReference type="EMBL" id="JAPWDO010000006">
    <property type="protein sequence ID" value="KAJ5465386.1"/>
    <property type="molecule type" value="Genomic_DNA"/>
</dbReference>
<dbReference type="AlphaFoldDB" id="A0A9X0BI41"/>
<gene>
    <name evidence="1" type="ORF">N7530_009173</name>
</gene>
<dbReference type="SUPFAM" id="SSF53067">
    <property type="entry name" value="Actin-like ATPase domain"/>
    <property type="match status" value="2"/>
</dbReference>
<feature type="non-terminal residue" evidence="1">
    <location>
        <position position="520"/>
    </location>
</feature>
<reference evidence="1" key="1">
    <citation type="submission" date="2022-12" db="EMBL/GenBank/DDBJ databases">
        <authorList>
            <person name="Petersen C."/>
        </authorList>
    </citation>
    <scope>NUCLEOTIDE SEQUENCE</scope>
    <source>
        <strain evidence="1">IBT 17660</strain>
    </source>
</reference>
<sequence length="520" mass="58248">VKFSVQLVQFIRYILIPRQYGREWIQGCRGVDYGTSFTGIAYVLIRAGDQMGSGNVRIIKQWASSIGEQPSAPSLILYRQDGGPHLWGFEVNPEMRSFAWTKLLLDRNPQRDEFDDDLLEGVTGSEILRLPDQKEAGKAVADYLSQVHPAPYPQKVPELGSPDRDLSRVPIDFWFTTPARWSGNTQLLMRQAIQRAGFGTSFLHRVWTITEPEAAALAVFSDGNFNLKKRDRVLICDCGGGTVDIATYYVTDADPATSLEQITTVMGAKCGGTAIDSGFYQLLFHRLGGDFDRLMSQNWPGSWVMSRFERIKTEYNGEGGNGWHFHFNLSAPGADPAFSNHGRRRVVLQPEDVRALYEPVLRKIFGLILSQITACKWKITSSYSGSLGHSIQTYKCWRHYGLASVQPFALSHGNESQGLGIGSKNLLPHWVLHKPVEIYESNLQVAPQRLENSGAHCVDYIQCHFSDFDLALFPHQTIAGRNVHYLELLVQVSLSDRVIHFCASTLGKVIGRKDLAMAHD</sequence>
<dbReference type="OrthoDB" id="2963168at2759"/>
<dbReference type="CDD" id="cd10170">
    <property type="entry name" value="ASKHA_NBD_HSP70"/>
    <property type="match status" value="1"/>
</dbReference>
<dbReference type="InterPro" id="IPR043129">
    <property type="entry name" value="ATPase_NBD"/>
</dbReference>
<dbReference type="Gene3D" id="3.30.420.40">
    <property type="match status" value="1"/>
</dbReference>
<dbReference type="PANTHER" id="PTHR14187:SF81">
    <property type="entry name" value="HSP70 FAMILY PROTEIN (AFU_ORTHOLOGUE AFUA_4G14040)"/>
    <property type="match status" value="1"/>
</dbReference>